<dbReference type="PRINTS" id="PR01006">
    <property type="entry name" value="FLGHOOKFLIE"/>
</dbReference>
<dbReference type="EMBL" id="CP040428">
    <property type="protein sequence ID" value="QCT19037.1"/>
    <property type="molecule type" value="Genomic_DNA"/>
</dbReference>
<dbReference type="GO" id="GO:0003774">
    <property type="term" value="F:cytoskeletal motor activity"/>
    <property type="evidence" value="ECO:0007669"/>
    <property type="project" value="InterPro"/>
</dbReference>
<dbReference type="PANTHER" id="PTHR34653">
    <property type="match status" value="1"/>
</dbReference>
<dbReference type="GO" id="GO:0005198">
    <property type="term" value="F:structural molecule activity"/>
    <property type="evidence" value="ECO:0007669"/>
    <property type="project" value="UniProtKB-UniRule"/>
</dbReference>
<dbReference type="OrthoDB" id="8909229at2"/>
<comment type="similarity">
    <text evidence="2 5">Belongs to the FliE family.</text>
</comment>
<dbReference type="AlphaFoldDB" id="A0A4V1G7B2"/>
<comment type="subcellular location">
    <subcellularLocation>
        <location evidence="1 5">Bacterial flagellum basal body</location>
    </subcellularLocation>
</comment>
<evidence type="ECO:0000256" key="5">
    <source>
        <dbReference type="HAMAP-Rule" id="MF_00724"/>
    </source>
</evidence>
<evidence type="ECO:0000256" key="2">
    <source>
        <dbReference type="ARBA" id="ARBA00009272"/>
    </source>
</evidence>
<evidence type="ECO:0000313" key="7">
    <source>
        <dbReference type="Proteomes" id="UP000302163"/>
    </source>
</evidence>
<proteinExistence type="inferred from homology"/>
<protein>
    <recommendedName>
        <fullName evidence="3 5">Flagellar hook-basal body complex protein FliE</fullName>
    </recommendedName>
</protein>
<dbReference type="Pfam" id="PF02049">
    <property type="entry name" value="FliE"/>
    <property type="match status" value="1"/>
</dbReference>
<evidence type="ECO:0000256" key="4">
    <source>
        <dbReference type="ARBA" id="ARBA00023143"/>
    </source>
</evidence>
<keyword evidence="6" id="KW-0969">Cilium</keyword>
<evidence type="ECO:0000256" key="3">
    <source>
        <dbReference type="ARBA" id="ARBA00018024"/>
    </source>
</evidence>
<keyword evidence="6" id="KW-0966">Cell projection</keyword>
<gene>
    <name evidence="5 6" type="primary">fliE</name>
    <name evidence="6" type="ORF">FEM41_04905</name>
</gene>
<keyword evidence="6" id="KW-0282">Flagellum</keyword>
<dbReference type="RefSeq" id="WP_138094926.1">
    <property type="nucleotide sequence ID" value="NZ_CP040428.1"/>
</dbReference>
<accession>A0A4V1G7B2</accession>
<dbReference type="NCBIfam" id="TIGR00205">
    <property type="entry name" value="fliE"/>
    <property type="match status" value="1"/>
</dbReference>
<organism evidence="6 7">
    <name type="scientific">Jejubacter calystegiae</name>
    <dbReference type="NCBI Taxonomy" id="2579935"/>
    <lineage>
        <taxon>Bacteria</taxon>
        <taxon>Pseudomonadati</taxon>
        <taxon>Pseudomonadota</taxon>
        <taxon>Gammaproteobacteria</taxon>
        <taxon>Enterobacterales</taxon>
        <taxon>Enterobacteriaceae</taxon>
        <taxon>Jejubacter</taxon>
    </lineage>
</organism>
<evidence type="ECO:0000256" key="1">
    <source>
        <dbReference type="ARBA" id="ARBA00004117"/>
    </source>
</evidence>
<evidence type="ECO:0000313" key="6">
    <source>
        <dbReference type="EMBL" id="QCT19037.1"/>
    </source>
</evidence>
<dbReference type="Proteomes" id="UP000302163">
    <property type="component" value="Chromosome"/>
</dbReference>
<dbReference type="HAMAP" id="MF_00724">
    <property type="entry name" value="FliE"/>
    <property type="match status" value="1"/>
</dbReference>
<dbReference type="PANTHER" id="PTHR34653:SF1">
    <property type="entry name" value="FLAGELLAR HOOK-BASAL BODY COMPLEX PROTEIN FLIE"/>
    <property type="match status" value="1"/>
</dbReference>
<keyword evidence="4 5" id="KW-0975">Bacterial flagellum</keyword>
<keyword evidence="7" id="KW-1185">Reference proteome</keyword>
<dbReference type="GO" id="GO:0009425">
    <property type="term" value="C:bacterial-type flagellum basal body"/>
    <property type="evidence" value="ECO:0007669"/>
    <property type="project" value="UniProtKB-SubCell"/>
</dbReference>
<sequence length="113" mass="12015">MAVPAINSVVESMQALAAQASGGIQSPAVNLNSALQEKSETRFSDVLLDSVKSLNEVRNQSSAMTEKFMLGAPDVSLNDVMVGMQKSSLALNLGVQVRNKLVSAYQEIMSMPV</sequence>
<dbReference type="KEGG" id="izh:FEM41_04905"/>
<dbReference type="GO" id="GO:0071973">
    <property type="term" value="P:bacterial-type flagellum-dependent cell motility"/>
    <property type="evidence" value="ECO:0007669"/>
    <property type="project" value="InterPro"/>
</dbReference>
<dbReference type="InterPro" id="IPR001624">
    <property type="entry name" value="FliE"/>
</dbReference>
<reference evidence="6 7" key="1">
    <citation type="submission" date="2019-05" db="EMBL/GenBank/DDBJ databases">
        <title>Complete genome sequence of Izhakiella calystegiae KSNA2, an endophyte isolated from beach morning glory (Calystegia soldanella).</title>
        <authorList>
            <person name="Jiang L."/>
            <person name="Jeong J.C."/>
            <person name="Kim C.Y."/>
            <person name="Kim D.H."/>
            <person name="Kim S.W."/>
            <person name="Lee j."/>
        </authorList>
    </citation>
    <scope>NUCLEOTIDE SEQUENCE [LARGE SCALE GENOMIC DNA]</scope>
    <source>
        <strain evidence="6 7">KSNA2</strain>
    </source>
</reference>
<name>A0A4V1G7B2_9ENTR</name>